<dbReference type="InterPro" id="IPR027417">
    <property type="entry name" value="P-loop_NTPase"/>
</dbReference>
<feature type="binding site" evidence="14">
    <location>
        <begin position="29"/>
        <end position="36"/>
    </location>
    <ligand>
        <name>ATP</name>
        <dbReference type="ChEBI" id="CHEBI:30616"/>
    </ligand>
</feature>
<dbReference type="GO" id="GO:0043138">
    <property type="term" value="F:3'-5' DNA helicase activity"/>
    <property type="evidence" value="ECO:0007669"/>
    <property type="project" value="UniProtKB-EC"/>
</dbReference>
<evidence type="ECO:0000256" key="7">
    <source>
        <dbReference type="ARBA" id="ARBA00023125"/>
    </source>
</evidence>
<dbReference type="GO" id="GO:0005829">
    <property type="term" value="C:cytosol"/>
    <property type="evidence" value="ECO:0007669"/>
    <property type="project" value="TreeGrafter"/>
</dbReference>
<dbReference type="GO" id="GO:0009314">
    <property type="term" value="P:response to radiation"/>
    <property type="evidence" value="ECO:0007669"/>
    <property type="project" value="UniProtKB-ARBA"/>
</dbReference>
<evidence type="ECO:0000256" key="8">
    <source>
        <dbReference type="ARBA" id="ARBA00023204"/>
    </source>
</evidence>
<dbReference type="InterPro" id="IPR014017">
    <property type="entry name" value="DNA_helicase_UvrD-like_C"/>
</dbReference>
<keyword evidence="9" id="KW-0413">Isomerase</keyword>
<dbReference type="PROSITE" id="PS51198">
    <property type="entry name" value="UVRD_HELICASE_ATP_BIND"/>
    <property type="match status" value="1"/>
</dbReference>
<comment type="similarity">
    <text evidence="1">Belongs to the helicase family. UvrD subfamily.</text>
</comment>
<dbReference type="EC" id="5.6.2.4" evidence="11"/>
<evidence type="ECO:0000313" key="18">
    <source>
        <dbReference type="Proteomes" id="UP001160519"/>
    </source>
</evidence>
<keyword evidence="4 14" id="KW-0378">Hydrolase</keyword>
<dbReference type="NCBIfam" id="NF008743">
    <property type="entry name" value="PRK11773.1"/>
    <property type="match status" value="1"/>
</dbReference>
<dbReference type="Pfam" id="PF21196">
    <property type="entry name" value="PcrA_UvrD_tudor"/>
    <property type="match status" value="1"/>
</dbReference>
<dbReference type="GO" id="GO:0016787">
    <property type="term" value="F:hydrolase activity"/>
    <property type="evidence" value="ECO:0007669"/>
    <property type="project" value="UniProtKB-UniRule"/>
</dbReference>
<dbReference type="EMBL" id="JAQSDF010000006">
    <property type="protein sequence ID" value="MDI1230245.1"/>
    <property type="molecule type" value="Genomic_DNA"/>
</dbReference>
<keyword evidence="5 14" id="KW-0347">Helicase</keyword>
<dbReference type="InterPro" id="IPR000212">
    <property type="entry name" value="DNA_helicase_UvrD/REP"/>
</dbReference>
<dbReference type="CDD" id="cd18807">
    <property type="entry name" value="SF1_C_UvrD"/>
    <property type="match status" value="2"/>
</dbReference>
<dbReference type="GO" id="GO:0003677">
    <property type="term" value="F:DNA binding"/>
    <property type="evidence" value="ECO:0007669"/>
    <property type="project" value="UniProtKB-KW"/>
</dbReference>
<dbReference type="Gene3D" id="1.10.10.160">
    <property type="match status" value="1"/>
</dbReference>
<evidence type="ECO:0000259" key="16">
    <source>
        <dbReference type="PROSITE" id="PS51217"/>
    </source>
</evidence>
<dbReference type="FunFam" id="3.40.50.300:FF:001201">
    <property type="entry name" value="ATP-dependent DNA helicase UvrD2"/>
    <property type="match status" value="1"/>
</dbReference>
<keyword evidence="8" id="KW-0234">DNA repair</keyword>
<comment type="catalytic activity">
    <reaction evidence="13">
        <text>ATP + H2O = ADP + phosphate + H(+)</text>
        <dbReference type="Rhea" id="RHEA:13065"/>
        <dbReference type="ChEBI" id="CHEBI:15377"/>
        <dbReference type="ChEBI" id="CHEBI:15378"/>
        <dbReference type="ChEBI" id="CHEBI:30616"/>
        <dbReference type="ChEBI" id="CHEBI:43474"/>
        <dbReference type="ChEBI" id="CHEBI:456216"/>
        <dbReference type="EC" id="5.6.2.4"/>
    </reaction>
</comment>
<dbReference type="GO" id="GO:0033202">
    <property type="term" value="C:DNA helicase complex"/>
    <property type="evidence" value="ECO:0007669"/>
    <property type="project" value="TreeGrafter"/>
</dbReference>
<evidence type="ECO:0000256" key="3">
    <source>
        <dbReference type="ARBA" id="ARBA00022763"/>
    </source>
</evidence>
<feature type="domain" description="UvrD-like helicase ATP-binding" evidence="15">
    <location>
        <begin position="8"/>
        <end position="286"/>
    </location>
</feature>
<comment type="catalytic activity">
    <reaction evidence="10">
        <text>Couples ATP hydrolysis with the unwinding of duplex DNA by translocating in the 3'-5' direction.</text>
        <dbReference type="EC" id="5.6.2.4"/>
    </reaction>
</comment>
<evidence type="ECO:0000256" key="13">
    <source>
        <dbReference type="ARBA" id="ARBA00048988"/>
    </source>
</evidence>
<reference evidence="17" key="1">
    <citation type="submission" date="2023-01" db="EMBL/GenBank/DDBJ databases">
        <title>Biogeochemical cycle of methane in antarctic sediments.</title>
        <authorList>
            <person name="Roldan D.M."/>
            <person name="Menes R.J."/>
        </authorList>
    </citation>
    <scope>NUCLEOTIDE SEQUENCE [LARGE SCALE GENOMIC DNA]</scope>
    <source>
        <strain evidence="17">K-2018 MAG008</strain>
    </source>
</reference>
<sequence length="742" mass="84440">MDVTSIIDPLNDAQRQAVTAPSQAMLVLAGAGSGKTRVLVHRIAWQIQVEGVSAQSILAVTFTNKAAKEMRGRIEELLKMSAQSMWIGTFHGIAHRLLRRHAKQAKLPDTFQVMDSGDQLRLIKRLLATLNLDADKWPPRQVQWHINAQKDEGIRARHTMETNDLYQRQMLRTYQAYEELCDRSGLVDFAELLLRAHELLRDNADVLEHYQQRFRQVHVDEFQDTNTIQYAWLRLLTEGRDNIFVVGDDDQSIYGWRGAKIENIYSFQKHYPNHQVIKLEQNYRSTGNILKAANKVISVNDGRMGKELWTDAGDGELISLYAAFNEQDEAHFVVERIRAWVNEGGLRKDIAILYRSNAQSRQFEERLMTTGTPYRVYGGLRFFERMEIKNALAYLRLMSNRNDDASFERVINTPTRGIGAKTIDEIRTIARDQSLSLWAAAIVLINQRTLSARATNALIGFLELIKQFAGQAEGKELFEQVKLVVEKSGLIELYQKDKVDKGEEKVENLEELVNAARLFDANTLGDIAMDGVYAAGLPVADAALENEENLSDLDMFLSHATLESGELQGDDFDDCVQLMTLHSAKGLEFTLVFLVGMEEGLFPSQQSVDDVGRLEEERRLCYVGITRAMRQLYLTYAESRRLYGRETYPRPSRFLREIPPEHLQEVRMRATVSRPVTSVKPKAQSLQIAGKYKLGQRVSHAKFGEGVVLQMEGEGAQERVQINFKQVGIKWLILAYAQLDVL</sequence>
<dbReference type="PROSITE" id="PS51217">
    <property type="entry name" value="UVRD_HELICASE_CTER"/>
    <property type="match status" value="1"/>
</dbReference>
<protein>
    <recommendedName>
        <fullName evidence="11">DNA 3'-5' helicase</fullName>
        <ecNumber evidence="11">5.6.2.4</ecNumber>
    </recommendedName>
    <alternativeName>
        <fullName evidence="12">DNA 3'-5' helicase II</fullName>
    </alternativeName>
</protein>
<organism evidence="17 18">
    <name type="scientific">Candidatus Methylobacter titanis</name>
    <dbReference type="NCBI Taxonomy" id="3053457"/>
    <lineage>
        <taxon>Bacteria</taxon>
        <taxon>Pseudomonadati</taxon>
        <taxon>Pseudomonadota</taxon>
        <taxon>Gammaproteobacteria</taxon>
        <taxon>Methylococcales</taxon>
        <taxon>Methylococcaceae</taxon>
        <taxon>Methylobacter</taxon>
    </lineage>
</organism>
<accession>A0AA43TP03</accession>
<evidence type="ECO:0000256" key="6">
    <source>
        <dbReference type="ARBA" id="ARBA00022840"/>
    </source>
</evidence>
<dbReference type="InterPro" id="IPR014016">
    <property type="entry name" value="UvrD-like_ATP-bd"/>
</dbReference>
<dbReference type="PANTHER" id="PTHR11070">
    <property type="entry name" value="UVRD / RECB / PCRA DNA HELICASE FAMILY MEMBER"/>
    <property type="match status" value="1"/>
</dbReference>
<evidence type="ECO:0000256" key="4">
    <source>
        <dbReference type="ARBA" id="ARBA00022801"/>
    </source>
</evidence>
<keyword evidence="3" id="KW-0227">DNA damage</keyword>
<dbReference type="Pfam" id="PF13361">
    <property type="entry name" value="UvrD_C"/>
    <property type="match status" value="1"/>
</dbReference>
<proteinExistence type="inferred from homology"/>
<dbReference type="PANTHER" id="PTHR11070:SF2">
    <property type="entry name" value="ATP-DEPENDENT DNA HELICASE SRS2"/>
    <property type="match status" value="1"/>
</dbReference>
<evidence type="ECO:0000256" key="2">
    <source>
        <dbReference type="ARBA" id="ARBA00022741"/>
    </source>
</evidence>
<evidence type="ECO:0000256" key="11">
    <source>
        <dbReference type="ARBA" id="ARBA00034808"/>
    </source>
</evidence>
<keyword evidence="18" id="KW-1185">Reference proteome</keyword>
<evidence type="ECO:0000313" key="17">
    <source>
        <dbReference type="EMBL" id="MDI1230245.1"/>
    </source>
</evidence>
<evidence type="ECO:0000256" key="12">
    <source>
        <dbReference type="ARBA" id="ARBA00034923"/>
    </source>
</evidence>
<evidence type="ECO:0000259" key="15">
    <source>
        <dbReference type="PROSITE" id="PS51198"/>
    </source>
</evidence>
<evidence type="ECO:0000256" key="14">
    <source>
        <dbReference type="PROSITE-ProRule" id="PRU00560"/>
    </source>
</evidence>
<dbReference type="SUPFAM" id="SSF52540">
    <property type="entry name" value="P-loop containing nucleoside triphosphate hydrolases"/>
    <property type="match status" value="1"/>
</dbReference>
<keyword evidence="7" id="KW-0238">DNA-binding</keyword>
<dbReference type="InterPro" id="IPR013986">
    <property type="entry name" value="DExx_box_DNA_helicase_dom_sf"/>
</dbReference>
<evidence type="ECO:0000256" key="9">
    <source>
        <dbReference type="ARBA" id="ARBA00023235"/>
    </source>
</evidence>
<dbReference type="Gene3D" id="1.10.486.10">
    <property type="entry name" value="PCRA, domain 4"/>
    <property type="match status" value="1"/>
</dbReference>
<comment type="caution">
    <text evidence="17">The sequence shown here is derived from an EMBL/GenBank/DDBJ whole genome shotgun (WGS) entry which is preliminary data.</text>
</comment>
<evidence type="ECO:0000256" key="5">
    <source>
        <dbReference type="ARBA" id="ARBA00022806"/>
    </source>
</evidence>
<dbReference type="AlphaFoldDB" id="A0AA43TP03"/>
<name>A0AA43TP03_9GAMM</name>
<dbReference type="Pfam" id="PF00580">
    <property type="entry name" value="UvrD-helicase"/>
    <property type="match status" value="1"/>
</dbReference>
<gene>
    <name evidence="17" type="primary">uvrD</name>
    <name evidence="17" type="synonym">mutU</name>
    <name evidence="17" type="synonym">recL</name>
    <name evidence="17" type="ORF">PSU93_03735</name>
</gene>
<dbReference type="GO" id="GO:0000725">
    <property type="term" value="P:recombinational repair"/>
    <property type="evidence" value="ECO:0007669"/>
    <property type="project" value="TreeGrafter"/>
</dbReference>
<dbReference type="Proteomes" id="UP001160519">
    <property type="component" value="Unassembled WGS sequence"/>
</dbReference>
<keyword evidence="6 14" id="KW-0067">ATP-binding</keyword>
<keyword evidence="2 14" id="KW-0547">Nucleotide-binding</keyword>
<dbReference type="FunFam" id="1.10.10.160:FF:000001">
    <property type="entry name" value="ATP-dependent DNA helicase"/>
    <property type="match status" value="1"/>
</dbReference>
<dbReference type="CDD" id="cd17932">
    <property type="entry name" value="DEXQc_UvrD"/>
    <property type="match status" value="1"/>
</dbReference>
<dbReference type="GO" id="GO:0005524">
    <property type="term" value="F:ATP binding"/>
    <property type="evidence" value="ECO:0007669"/>
    <property type="project" value="UniProtKB-UniRule"/>
</dbReference>
<dbReference type="Gene3D" id="3.40.50.300">
    <property type="entry name" value="P-loop containing nucleotide triphosphate hydrolases"/>
    <property type="match status" value="2"/>
</dbReference>
<evidence type="ECO:0000256" key="1">
    <source>
        <dbReference type="ARBA" id="ARBA00009922"/>
    </source>
</evidence>
<evidence type="ECO:0000256" key="10">
    <source>
        <dbReference type="ARBA" id="ARBA00034617"/>
    </source>
</evidence>
<feature type="domain" description="UvrD-like helicase C-terminal" evidence="16">
    <location>
        <begin position="287"/>
        <end position="586"/>
    </location>
</feature>